<name>A0A0H4XCI8_9BACT</name>
<dbReference type="Proteomes" id="UP000009026">
    <property type="component" value="Chromosome"/>
</dbReference>
<accession>A0A0H4XCI8</accession>
<evidence type="ECO:0000313" key="1">
    <source>
        <dbReference type="EMBL" id="AKQ65697.1"/>
    </source>
</evidence>
<gene>
    <name evidence="1" type="ORF">A176_002609</name>
</gene>
<evidence type="ECO:0000313" key="2">
    <source>
        <dbReference type="Proteomes" id="UP000009026"/>
    </source>
</evidence>
<organism evidence="1 2">
    <name type="scientific">Pseudomyxococcus hansupus</name>
    <dbReference type="NCBI Taxonomy" id="1297742"/>
    <lineage>
        <taxon>Bacteria</taxon>
        <taxon>Pseudomonadati</taxon>
        <taxon>Myxococcota</taxon>
        <taxon>Myxococcia</taxon>
        <taxon>Myxococcales</taxon>
        <taxon>Cystobacterineae</taxon>
        <taxon>Myxococcaceae</taxon>
        <taxon>Pseudomyxococcus</taxon>
    </lineage>
</organism>
<dbReference type="PATRIC" id="fig|1297742.4.peg.2634"/>
<protein>
    <submittedName>
        <fullName evidence="1">Uncharacterized protein</fullName>
    </submittedName>
</protein>
<sequence>MGATMTEAPDAFLLSIFQKSGISLGSVAEAWERSEHLYPLLGWLTASFPAPSAFDICAEWLRRCAERIDGGAPVAALFARARDEGPRQAHVVAGALGDVRNQSILDGKPAVAAFADGASDLCEVWAAVTTNEADAETEAWARAKSASAAMVTALLAQRGQDAQAKAAARVELTGLLRLARATVASR</sequence>
<proteinExistence type="predicted"/>
<reference evidence="1 2" key="1">
    <citation type="journal article" date="2016" name="PLoS ONE">
        <title>Complete Genome Sequence and Comparative Genomics of a Novel Myxobacterium Myxococcus hansupus.</title>
        <authorList>
            <person name="Sharma G."/>
            <person name="Narwani T."/>
            <person name="Subramanian S."/>
        </authorList>
    </citation>
    <scope>NUCLEOTIDE SEQUENCE [LARGE SCALE GENOMIC DNA]</scope>
    <source>
        <strain evidence="2">mixupus</strain>
    </source>
</reference>
<keyword evidence="2" id="KW-1185">Reference proteome</keyword>
<dbReference type="EMBL" id="CP012109">
    <property type="protein sequence ID" value="AKQ65697.1"/>
    <property type="molecule type" value="Genomic_DNA"/>
</dbReference>
<dbReference type="AlphaFoldDB" id="A0A0H4XCI8"/>
<dbReference type="KEGG" id="mym:A176_002609"/>
<dbReference type="STRING" id="1297742.A176_002609"/>